<proteinExistence type="predicted"/>
<sequence>MKDPELALQPKRLKKLSPINIGVYKYPRTIVGVAKIKNDVELRSTGDKKQSKLVVEIVQSGGVEMKIMNSIFKKKTEKFISFATRSIGKKSVAVKVSTQVYENNCRLANRQRVRPTLICLRQKQVKLNRYGNCTNFIRKKTIETGSMRANIRNFEVWIVHMPIEEVNAPRMKKNNKNDTQSISYRQLQCWIYWKIRSNYILDDIIALAIRDKNKKKKENNARKVEVIPTLWCRKGGREKVGKKWKAIKLLKNVHSHDRENTTSRESFHVRVFNLQARRKDDWYDAMKNIEIIALDLKKKKKNFARFAEFGY</sequence>
<evidence type="ECO:0000313" key="2">
    <source>
        <dbReference type="Proteomes" id="UP000023152"/>
    </source>
</evidence>
<accession>X6LVV8</accession>
<keyword evidence="2" id="KW-1185">Reference proteome</keyword>
<dbReference type="EMBL" id="ASPP01027530">
    <property type="protein sequence ID" value="ETO06073.1"/>
    <property type="molecule type" value="Genomic_DNA"/>
</dbReference>
<reference evidence="1 2" key="1">
    <citation type="journal article" date="2013" name="Curr. Biol.">
        <title>The Genome of the Foraminiferan Reticulomyxa filosa.</title>
        <authorList>
            <person name="Glockner G."/>
            <person name="Hulsmann N."/>
            <person name="Schleicher M."/>
            <person name="Noegel A.A."/>
            <person name="Eichinger L."/>
            <person name="Gallinger C."/>
            <person name="Pawlowski J."/>
            <person name="Sierra R."/>
            <person name="Euteneuer U."/>
            <person name="Pillet L."/>
            <person name="Moustafa A."/>
            <person name="Platzer M."/>
            <person name="Groth M."/>
            <person name="Szafranski K."/>
            <person name="Schliwa M."/>
        </authorList>
    </citation>
    <scope>NUCLEOTIDE SEQUENCE [LARGE SCALE GENOMIC DNA]</scope>
</reference>
<protein>
    <submittedName>
        <fullName evidence="1">Uncharacterized protein</fullName>
    </submittedName>
</protein>
<gene>
    <name evidence="1" type="ORF">RFI_31323</name>
</gene>
<evidence type="ECO:0000313" key="1">
    <source>
        <dbReference type="EMBL" id="ETO06073.1"/>
    </source>
</evidence>
<name>X6LVV8_RETFI</name>
<comment type="caution">
    <text evidence="1">The sequence shown here is derived from an EMBL/GenBank/DDBJ whole genome shotgun (WGS) entry which is preliminary data.</text>
</comment>
<dbReference type="Proteomes" id="UP000023152">
    <property type="component" value="Unassembled WGS sequence"/>
</dbReference>
<organism evidence="1 2">
    <name type="scientific">Reticulomyxa filosa</name>
    <dbReference type="NCBI Taxonomy" id="46433"/>
    <lineage>
        <taxon>Eukaryota</taxon>
        <taxon>Sar</taxon>
        <taxon>Rhizaria</taxon>
        <taxon>Retaria</taxon>
        <taxon>Foraminifera</taxon>
        <taxon>Monothalamids</taxon>
        <taxon>Reticulomyxidae</taxon>
        <taxon>Reticulomyxa</taxon>
    </lineage>
</organism>
<dbReference type="AlphaFoldDB" id="X6LVV8"/>